<reference evidence="1 2" key="1">
    <citation type="submission" date="2020-02" db="EMBL/GenBank/DDBJ databases">
        <title>Characterization of Proteus podophage Privateer.</title>
        <authorList>
            <person name="Corban J."/>
            <person name="Ramsey J."/>
        </authorList>
    </citation>
    <scope>NUCLEOTIDE SEQUENCE [LARGE SCALE GENOMIC DNA]</scope>
</reference>
<name>A0A6G8R3N6_9CAUD</name>
<protein>
    <submittedName>
        <fullName evidence="1">O-spanin</fullName>
    </submittedName>
</protein>
<proteinExistence type="predicted"/>
<gene>
    <name evidence="1" type="ORF">CPT_Privateer_024</name>
</gene>
<dbReference type="Proteomes" id="UP000500956">
    <property type="component" value="Segment"/>
</dbReference>
<dbReference type="EMBL" id="MT028297">
    <property type="protein sequence ID" value="QIN94817.1"/>
    <property type="molecule type" value="Genomic_DNA"/>
</dbReference>
<evidence type="ECO:0000313" key="1">
    <source>
        <dbReference type="EMBL" id="QIN94817.1"/>
    </source>
</evidence>
<dbReference type="PROSITE" id="PS51257">
    <property type="entry name" value="PROKAR_LIPOPROTEIN"/>
    <property type="match status" value="1"/>
</dbReference>
<accession>A0A6G8R3N6</accession>
<organism evidence="1 2">
    <name type="scientific">Proteus phage Privateer</name>
    <dbReference type="NCBI Taxonomy" id="2712958"/>
    <lineage>
        <taxon>Viruses</taxon>
        <taxon>Duplodnaviria</taxon>
        <taxon>Heunggongvirae</taxon>
        <taxon>Uroviricota</taxon>
        <taxon>Caudoviricetes</taxon>
        <taxon>Grimontviridae</taxon>
        <taxon>Privateervirus</taxon>
        <taxon>Privateervirus privateer</taxon>
    </lineage>
</organism>
<evidence type="ECO:0000313" key="2">
    <source>
        <dbReference type="Proteomes" id="UP000500956"/>
    </source>
</evidence>
<keyword evidence="2" id="KW-1185">Reference proteome</keyword>
<sequence length="89" mass="9991">MLKTLIVTLSLLILSGCESTTPVLETRTLPVIPKDLLVHPDPPTTVTGKTNHEILSGIVSNNLKLMDSYYRLVQLQKVIIKLQKEKRLQ</sequence>